<dbReference type="Pfam" id="PF18052">
    <property type="entry name" value="Rx_N"/>
    <property type="match status" value="1"/>
</dbReference>
<organism evidence="15">
    <name type="scientific">Solanum lycopersicum</name>
    <name type="common">Tomato</name>
    <name type="synonym">Lycopersicon esculentum</name>
    <dbReference type="NCBI Taxonomy" id="4081"/>
    <lineage>
        <taxon>Eukaryota</taxon>
        <taxon>Viridiplantae</taxon>
        <taxon>Streptophyta</taxon>
        <taxon>Embryophyta</taxon>
        <taxon>Tracheophyta</taxon>
        <taxon>Spermatophyta</taxon>
        <taxon>Magnoliopsida</taxon>
        <taxon>eudicotyledons</taxon>
        <taxon>Gunneridae</taxon>
        <taxon>Pentapetalae</taxon>
        <taxon>asterids</taxon>
        <taxon>lamiids</taxon>
        <taxon>Solanales</taxon>
        <taxon>Solanaceae</taxon>
        <taxon>Solanoideae</taxon>
        <taxon>Solaneae</taxon>
        <taxon>Solanum</taxon>
        <taxon>Solanum subgen. Lycopersicon</taxon>
    </lineage>
</organism>
<dbReference type="Pfam" id="PF00931">
    <property type="entry name" value="NB-ARC"/>
    <property type="match status" value="1"/>
</dbReference>
<dbReference type="Gene3D" id="3.80.10.10">
    <property type="entry name" value="Ribonuclease Inhibitor"/>
    <property type="match status" value="1"/>
</dbReference>
<evidence type="ECO:0000259" key="11">
    <source>
        <dbReference type="Pfam" id="PF00931"/>
    </source>
</evidence>
<feature type="binding site" evidence="17">
    <location>
        <position position="202"/>
    </location>
    <ligand>
        <name>ADP</name>
        <dbReference type="ChEBI" id="CHEBI:456216"/>
    </ligand>
</feature>
<evidence type="ECO:0000256" key="3">
    <source>
        <dbReference type="ARBA" id="ARBA00022475"/>
    </source>
</evidence>
<feature type="binding site" evidence="17">
    <location>
        <position position="237"/>
    </location>
    <ligand>
        <name>ADP</name>
        <dbReference type="ChEBI" id="CHEBI:456216"/>
    </ligand>
</feature>
<evidence type="ECO:0000259" key="12">
    <source>
        <dbReference type="Pfam" id="PF18052"/>
    </source>
</evidence>
<dbReference type="InParanoid" id="A0A3Q7EK40"/>
<evidence type="ECO:0000256" key="5">
    <source>
        <dbReference type="ARBA" id="ARBA00022737"/>
    </source>
</evidence>
<keyword evidence="4" id="KW-0433">Leucine-rich repeat</keyword>
<dbReference type="InterPro" id="IPR042197">
    <property type="entry name" value="Apaf_helical"/>
</dbReference>
<feature type="binding site" evidence="17">
    <location>
        <position position="232"/>
    </location>
    <ligand>
        <name>ADP</name>
        <dbReference type="ChEBI" id="CHEBI:456216"/>
    </ligand>
</feature>
<keyword evidence="16" id="KW-1185">Reference proteome</keyword>
<dbReference type="Gene3D" id="1.10.8.430">
    <property type="entry name" value="Helical domain of apoptotic protease-activating factors"/>
    <property type="match status" value="1"/>
</dbReference>
<keyword evidence="17" id="KW-0002">3D-structure</keyword>
<dbReference type="InterPro" id="IPR055414">
    <property type="entry name" value="LRR_R13L4/SHOC2-like"/>
</dbReference>
<reference evidence="15" key="3">
    <citation type="submission" date="2019-01" db="UniProtKB">
        <authorList>
            <consortium name="EnsemblPlants"/>
        </authorList>
    </citation>
    <scope>IDENTIFICATION</scope>
    <source>
        <strain evidence="15">cv. Heinz 1706</strain>
    </source>
</reference>
<name>A0A3Q7EK40_SOLLC</name>
<dbReference type="PRINTS" id="PR00364">
    <property type="entry name" value="DISEASERSIST"/>
</dbReference>
<dbReference type="InterPro" id="IPR058922">
    <property type="entry name" value="WHD_DRP"/>
</dbReference>
<dbReference type="Gene3D" id="1.10.10.10">
    <property type="entry name" value="Winged helix-like DNA-binding domain superfamily/Winged helix DNA-binding domain"/>
    <property type="match status" value="1"/>
</dbReference>
<dbReference type="Gene3D" id="1.20.5.4130">
    <property type="match status" value="1"/>
</dbReference>
<comment type="subcellular location">
    <subcellularLocation>
        <location evidence="1">Cell membrane</location>
        <topology evidence="1">Peripheral membrane protein</topology>
        <orientation evidence="1">Cytoplasmic side</orientation>
    </subcellularLocation>
</comment>
<feature type="domain" description="Disease resistance N-terminal" evidence="12">
    <location>
        <begin position="50"/>
        <end position="136"/>
    </location>
</feature>
<dbReference type="PANTHER" id="PTHR23155:SF1193">
    <property type="entry name" value="DISEASE RESISTANCE PROTEIN RPP13-RELATED"/>
    <property type="match status" value="1"/>
</dbReference>
<sequence>MIIYPSQLSKMQTNCLHNTHFSSSSEHNSLLLQEINRKKKKENNMVDVGVEFLLENLKQLVLDNVELIGGAKDEIENLRDDLSEFNAFLKQAAMVRSENPVLKELVRSIRKVVNRAEDAVDKFVIEAKVHKDKGFKGVFDKPGHYRRVRDAAVEIKGIRDKMREIRQNKAHGLQALLQDHDDSISRGGEERQPPVVEEDDVVGFDDEAQTVIDRLLEGSGDLEVIPVVGMPGLGKTTLATKIFKHPKIEYEFFTRLWLYVSQSYKTRELYLNIISKFTGNTKHCRDMSEKDLALKVQEILEEGGKYLIVLDDVWSTDAWDRIKIAFPKNDKGNRVLLTTRDHRVARYCNRSPHDLKFLTDEESWILLEKRAFHKAKCLPELETNGKSIARKCKGLPLAIVVIAGALIGKSKTIKEWEQVDQSVGEHFINRDQPNSCDKLVRMSYDVLPYDWKACFLYFGTFPRGYLIPARKLIRLWIAEGFIQYRGDLSPECKAEEYLNELVNRNLVMVMQRTVDGQIKTCRVHDMLYEFCWQEATTEENLFHEVKFGGEQSVREVSTHRRLCIHSSVVEFISKKPSGEHVRSFLCFSPEKIDTPPTVSANISKAFPLLRVFDTESIKINRFCKEFFQLYHLRYIAFSFDSIKVIPKHVGELWNVQTLIVNTQQINLDIQADILNMPRLRHLLTNTSAKLPALANPKTSKTTLVNQSLQTLSTIAPESCTEYVLSRAPNLKKLGIRGKIAKLMEPSQSVLLNNVKRLQFLENLKLINVGQIDQTQLRLPPASIFPTKLRKLTLLDTWLEWDDMSVLKQLENLQVLKLKDNAFKGENWELNDGGFPFLQVLCIERANLVSWNASGDHFPRLKHLHISCDKLEKIPIGLADICSLQVMDLRNSTKSAAKSAREIQAKKNKLQPAKSQKFELSVFPPDSDVQTAS</sequence>
<dbReference type="GO" id="GO:0005524">
    <property type="term" value="F:ATP binding"/>
    <property type="evidence" value="ECO:0007669"/>
    <property type="project" value="UniProtKB-KW"/>
</dbReference>
<feature type="domain" description="Disease resistance protein winged helix" evidence="13">
    <location>
        <begin position="461"/>
        <end position="530"/>
    </location>
</feature>
<keyword evidence="9" id="KW-0175">Coiled coil</keyword>
<dbReference type="InterPro" id="IPR027417">
    <property type="entry name" value="P-loop_NTPase"/>
</dbReference>
<dbReference type="OMA" id="ELWNVQT"/>
<dbReference type="PDB" id="6S2P">
    <property type="method" value="X-ray"/>
    <property type="resolution" value="2.50 A"/>
    <property type="chains" value="N=193-538"/>
</dbReference>
<feature type="binding site" evidence="17">
    <location>
        <position position="235"/>
    </location>
    <ligand>
        <name>ADP</name>
        <dbReference type="ChEBI" id="CHEBI:456216"/>
    </ligand>
</feature>
<dbReference type="PaxDb" id="4081-Solyc01g090430.2.1"/>
<dbReference type="GO" id="GO:0051607">
    <property type="term" value="P:defense response to virus"/>
    <property type="evidence" value="ECO:0007669"/>
    <property type="project" value="UniProtKB-ARBA"/>
</dbReference>
<evidence type="ECO:0000256" key="2">
    <source>
        <dbReference type="ARBA" id="ARBA00008894"/>
    </source>
</evidence>
<dbReference type="InterPro" id="IPR002182">
    <property type="entry name" value="NB-ARC"/>
</dbReference>
<protein>
    <recommendedName>
        <fullName evidence="18">NRC1</fullName>
    </recommendedName>
</protein>
<keyword evidence="8" id="KW-0067">ATP-binding</keyword>
<dbReference type="InterPro" id="IPR044974">
    <property type="entry name" value="Disease_R_plants"/>
</dbReference>
<evidence type="ECO:0000259" key="13">
    <source>
        <dbReference type="Pfam" id="PF23559"/>
    </source>
</evidence>
<evidence type="ECO:0000313" key="16">
    <source>
        <dbReference type="Proteomes" id="UP000004994"/>
    </source>
</evidence>
<dbReference type="Pfam" id="PF23559">
    <property type="entry name" value="WHD_DRP"/>
    <property type="match status" value="1"/>
</dbReference>
<feature type="binding site" evidence="17">
    <location>
        <position position="524"/>
    </location>
    <ligand>
        <name>ADP</name>
        <dbReference type="ChEBI" id="CHEBI:456216"/>
    </ligand>
</feature>
<dbReference type="InterPro" id="IPR036388">
    <property type="entry name" value="WH-like_DNA-bd_sf"/>
</dbReference>
<feature type="binding site" evidence="17">
    <location>
        <position position="234"/>
    </location>
    <ligand>
        <name>ADP</name>
        <dbReference type="ChEBI" id="CHEBI:456216"/>
    </ligand>
</feature>
<dbReference type="GO" id="GO:0005886">
    <property type="term" value="C:plasma membrane"/>
    <property type="evidence" value="ECO:0007669"/>
    <property type="project" value="UniProtKB-SubCell"/>
</dbReference>
<keyword evidence="6 17" id="KW-0547">Nucleotide-binding</keyword>
<accession>A0A3Q7EK40</accession>
<dbReference type="CDD" id="cd14798">
    <property type="entry name" value="RX-CC_like"/>
    <property type="match status" value="1"/>
</dbReference>
<gene>
    <name evidence="15" type="primary">LOC100037731</name>
</gene>
<dbReference type="InterPro" id="IPR041118">
    <property type="entry name" value="Rx_N"/>
</dbReference>
<dbReference type="SMR" id="A0A3Q7EK40"/>
<evidence type="ECO:0007829" key="17">
    <source>
        <dbReference type="PDB" id="6S2P"/>
    </source>
</evidence>
<dbReference type="Proteomes" id="UP000004994">
    <property type="component" value="Chromosome 1"/>
</dbReference>
<comment type="similarity">
    <text evidence="2">Belongs to the disease resistance NB-LRR family.</text>
</comment>
<proteinExistence type="evidence at protein level"/>
<dbReference type="PANTHER" id="PTHR23155">
    <property type="entry name" value="DISEASE RESISTANCE PROTEIN RP"/>
    <property type="match status" value="1"/>
</dbReference>
<dbReference type="InterPro" id="IPR032675">
    <property type="entry name" value="LRR_dom_sf"/>
</dbReference>
<evidence type="ECO:0000256" key="8">
    <source>
        <dbReference type="ARBA" id="ARBA00022840"/>
    </source>
</evidence>
<evidence type="ECO:0000256" key="7">
    <source>
        <dbReference type="ARBA" id="ARBA00022821"/>
    </source>
</evidence>
<dbReference type="DisProt" id="DP03997"/>
<feature type="binding site" evidence="17">
    <location>
        <position position="370"/>
    </location>
    <ligand>
        <name>ADP</name>
        <dbReference type="ChEBI" id="CHEBI:456216"/>
    </ligand>
</feature>
<feature type="domain" description="NB-ARC" evidence="11">
    <location>
        <begin position="206"/>
        <end position="375"/>
    </location>
</feature>
<dbReference type="FunFam" id="1.10.10.10:FF:000322">
    <property type="entry name" value="Probable disease resistance protein At1g63360"/>
    <property type="match status" value="1"/>
</dbReference>
<dbReference type="AlphaFoldDB" id="A0A3Q7EK40"/>
<evidence type="ECO:0000256" key="9">
    <source>
        <dbReference type="ARBA" id="ARBA00023054"/>
    </source>
</evidence>
<feature type="binding site" evidence="17">
    <location>
        <position position="236"/>
    </location>
    <ligand>
        <name>ADP</name>
        <dbReference type="ChEBI" id="CHEBI:456216"/>
    </ligand>
</feature>
<dbReference type="SUPFAM" id="SSF52058">
    <property type="entry name" value="L domain-like"/>
    <property type="match status" value="1"/>
</dbReference>
<feature type="domain" description="Disease resistance R13L4/SHOC-2-like LRR" evidence="14">
    <location>
        <begin position="580"/>
        <end position="909"/>
    </location>
</feature>
<reference evidence="15" key="1">
    <citation type="journal article" date="2012" name="Nature">
        <title>The tomato genome sequence provides insights into fleshy fruit evolution.</title>
        <authorList>
            <consortium name="Tomato Genome Consortium"/>
        </authorList>
    </citation>
    <scope>NUCLEOTIDE SEQUENCE [LARGE SCALE GENOMIC DNA]</scope>
    <source>
        <strain evidence="15">cv. Heinz 1706</strain>
    </source>
</reference>
<dbReference type="FunFam" id="3.40.50.300:FF:001091">
    <property type="entry name" value="Probable disease resistance protein At1g61300"/>
    <property type="match status" value="1"/>
</dbReference>
<evidence type="ECO:0000256" key="1">
    <source>
        <dbReference type="ARBA" id="ARBA00004413"/>
    </source>
</evidence>
<evidence type="ECO:0000256" key="10">
    <source>
        <dbReference type="ARBA" id="ARBA00023136"/>
    </source>
</evidence>
<evidence type="ECO:0000256" key="4">
    <source>
        <dbReference type="ARBA" id="ARBA00022614"/>
    </source>
</evidence>
<dbReference type="GO" id="GO:0098542">
    <property type="term" value="P:defense response to other organism"/>
    <property type="evidence" value="ECO:0000318"/>
    <property type="project" value="GO_Central"/>
</dbReference>
<dbReference type="Gene3D" id="3.40.50.300">
    <property type="entry name" value="P-loop containing nucleotide triphosphate hydrolases"/>
    <property type="match status" value="1"/>
</dbReference>
<dbReference type="Gramene" id="Solyc01g090430.3.1">
    <property type="protein sequence ID" value="Solyc01g090430.3.1"/>
    <property type="gene ID" value="Solyc01g090430.3"/>
</dbReference>
<dbReference type="PDBsum" id="6S2P"/>
<evidence type="ECO:0000259" key="14">
    <source>
        <dbReference type="Pfam" id="PF23598"/>
    </source>
</evidence>
<dbReference type="STRING" id="4081.A0A3Q7EK40"/>
<reference evidence="17" key="2">
    <citation type="journal article" date="2019" name="PLoS ONE">
        <title>Structural and biochemical studies of an NB-ARC domain from a plant NLR immune receptor.</title>
        <authorList>
            <person name="Steele J.F.C."/>
            <person name="Hughes R.K."/>
            <person name="Banfield M.J."/>
        </authorList>
    </citation>
    <scope>X-RAY CRYSTALLOGRAPHY (2.50 ANGSTROMS) OF 193-538 IN COMPLEX WITH ADP</scope>
</reference>
<dbReference type="SUPFAM" id="SSF52540">
    <property type="entry name" value="P-loop containing nucleoside triphosphate hydrolases"/>
    <property type="match status" value="1"/>
</dbReference>
<keyword evidence="3" id="KW-1003">Cell membrane</keyword>
<keyword evidence="5" id="KW-0677">Repeat</keyword>
<evidence type="ECO:0000313" key="15">
    <source>
        <dbReference type="EnsemblPlants" id="Solyc01g090430.3.1"/>
    </source>
</evidence>
<evidence type="ECO:0008006" key="18">
    <source>
        <dbReference type="Google" id="ProtNLM"/>
    </source>
</evidence>
<dbReference type="GO" id="GO:0043531">
    <property type="term" value="F:ADP binding"/>
    <property type="evidence" value="ECO:0007669"/>
    <property type="project" value="InterPro"/>
</dbReference>
<dbReference type="EnsemblPlants" id="Solyc01g090430.3.1">
    <property type="protein sequence ID" value="Solyc01g090430.3.1"/>
    <property type="gene ID" value="Solyc01g090430.3"/>
</dbReference>
<feature type="binding site" evidence="17">
    <location>
        <position position="233"/>
    </location>
    <ligand>
        <name>ADP</name>
        <dbReference type="ChEBI" id="CHEBI:456216"/>
    </ligand>
</feature>
<dbReference type="InterPro" id="IPR038005">
    <property type="entry name" value="RX-like_CC"/>
</dbReference>
<keyword evidence="7" id="KW-0611">Plant defense</keyword>
<dbReference type="Pfam" id="PF23598">
    <property type="entry name" value="LRR_14"/>
    <property type="match status" value="1"/>
</dbReference>
<evidence type="ECO:0000256" key="6">
    <source>
        <dbReference type="ARBA" id="ARBA00022741"/>
    </source>
</evidence>
<keyword evidence="10" id="KW-0472">Membrane</keyword>